<organism evidence="2 3">
    <name type="scientific">Apiospora kogelbergensis</name>
    <dbReference type="NCBI Taxonomy" id="1337665"/>
    <lineage>
        <taxon>Eukaryota</taxon>
        <taxon>Fungi</taxon>
        <taxon>Dikarya</taxon>
        <taxon>Ascomycota</taxon>
        <taxon>Pezizomycotina</taxon>
        <taxon>Sordariomycetes</taxon>
        <taxon>Xylariomycetidae</taxon>
        <taxon>Amphisphaeriales</taxon>
        <taxon>Apiosporaceae</taxon>
        <taxon>Apiospora</taxon>
    </lineage>
</organism>
<dbReference type="Proteomes" id="UP001392437">
    <property type="component" value="Unassembled WGS sequence"/>
</dbReference>
<accession>A0AAW0QRB4</accession>
<name>A0AAW0QRB4_9PEZI</name>
<feature type="domain" description="AB hydrolase-1" evidence="1">
    <location>
        <begin position="6"/>
        <end position="237"/>
    </location>
</feature>
<dbReference type="PANTHER" id="PTHR37017">
    <property type="entry name" value="AB HYDROLASE-1 DOMAIN-CONTAINING PROTEIN-RELATED"/>
    <property type="match status" value="1"/>
</dbReference>
<dbReference type="InterPro" id="IPR000073">
    <property type="entry name" value="AB_hydrolase_1"/>
</dbReference>
<dbReference type="AlphaFoldDB" id="A0AAW0QRB4"/>
<dbReference type="EMBL" id="JAQQWP010000007">
    <property type="protein sequence ID" value="KAK8109643.1"/>
    <property type="molecule type" value="Genomic_DNA"/>
</dbReference>
<dbReference type="SUPFAM" id="SSF53474">
    <property type="entry name" value="alpha/beta-Hydrolases"/>
    <property type="match status" value="1"/>
</dbReference>
<gene>
    <name evidence="2" type="ORF">PG999_007780</name>
</gene>
<dbReference type="InterPro" id="IPR052897">
    <property type="entry name" value="Sec-Metab_Biosynth_Hydrolase"/>
</dbReference>
<dbReference type="PANTHER" id="PTHR37017:SF11">
    <property type="entry name" value="ESTERASE_LIPASE_THIOESTERASE DOMAIN-CONTAINING PROTEIN"/>
    <property type="match status" value="1"/>
</dbReference>
<evidence type="ECO:0000313" key="3">
    <source>
        <dbReference type="Proteomes" id="UP001392437"/>
    </source>
</evidence>
<evidence type="ECO:0000259" key="1">
    <source>
        <dbReference type="Pfam" id="PF12697"/>
    </source>
</evidence>
<comment type="caution">
    <text evidence="2">The sequence shown here is derived from an EMBL/GenBank/DDBJ whole genome shotgun (WGS) entry which is preliminary data.</text>
</comment>
<sequence>MSQPTILLLQGSFQLPEVYGRLTAALEKKGFPVVHPTLPSLSGQDEPEFASKSLATDADKAQSVLRRLVEDEHRNVLVLMHSYGGLVGTEGVAEDLSWSNRHSRGLAGGVFHLFFFAAFILAEGESVLDVFGESPNNDVRPNGRFCMKDSSLIYNDLPKDEADHWTSKMIDQAYGVKKTRLTRASYRYVPSTYVVCDNDRAVPPQYQEAFGQSAGSTVRHLASGHSPMLSKTEELVDMITEVAHQAAPQAAS</sequence>
<dbReference type="Pfam" id="PF12697">
    <property type="entry name" value="Abhydrolase_6"/>
    <property type="match status" value="1"/>
</dbReference>
<keyword evidence="3" id="KW-1185">Reference proteome</keyword>
<dbReference type="InterPro" id="IPR029058">
    <property type="entry name" value="AB_hydrolase_fold"/>
</dbReference>
<reference evidence="2 3" key="1">
    <citation type="submission" date="2023-01" db="EMBL/GenBank/DDBJ databases">
        <title>Analysis of 21 Apiospora genomes using comparative genomics revels a genus with tremendous synthesis potential of carbohydrate active enzymes and secondary metabolites.</title>
        <authorList>
            <person name="Sorensen T."/>
        </authorList>
    </citation>
    <scope>NUCLEOTIDE SEQUENCE [LARGE SCALE GENOMIC DNA]</scope>
    <source>
        <strain evidence="2 3">CBS 117206</strain>
    </source>
</reference>
<dbReference type="Gene3D" id="3.40.50.1820">
    <property type="entry name" value="alpha/beta hydrolase"/>
    <property type="match status" value="1"/>
</dbReference>
<protein>
    <submittedName>
        <fullName evidence="2">Alpha/beta-hydrolase</fullName>
    </submittedName>
</protein>
<evidence type="ECO:0000313" key="2">
    <source>
        <dbReference type="EMBL" id="KAK8109643.1"/>
    </source>
</evidence>
<proteinExistence type="predicted"/>